<keyword evidence="9 12" id="KW-0472">Membrane</keyword>
<keyword evidence="6 12" id="KW-1133">Transmembrane helix</keyword>
<comment type="similarity">
    <text evidence="2 11">Belongs to the sodium:solute symporter (SSF) (TC 2.A.21) family.</text>
</comment>
<feature type="transmembrane region" description="Helical" evidence="12">
    <location>
        <begin position="121"/>
        <end position="141"/>
    </location>
</feature>
<evidence type="ECO:0000256" key="6">
    <source>
        <dbReference type="ARBA" id="ARBA00022989"/>
    </source>
</evidence>
<feature type="transmembrane region" description="Helical" evidence="12">
    <location>
        <begin position="511"/>
        <end position="532"/>
    </location>
</feature>
<keyword evidence="10" id="KW-0739">Sodium transport</keyword>
<evidence type="ECO:0000256" key="7">
    <source>
        <dbReference type="ARBA" id="ARBA00023053"/>
    </source>
</evidence>
<evidence type="ECO:0000256" key="11">
    <source>
        <dbReference type="RuleBase" id="RU362091"/>
    </source>
</evidence>
<evidence type="ECO:0000256" key="3">
    <source>
        <dbReference type="ARBA" id="ARBA00022448"/>
    </source>
</evidence>
<feature type="transmembrane region" description="Helical" evidence="12">
    <location>
        <begin position="270"/>
        <end position="296"/>
    </location>
</feature>
<feature type="transmembrane region" description="Helical" evidence="12">
    <location>
        <begin position="376"/>
        <end position="395"/>
    </location>
</feature>
<feature type="transmembrane region" description="Helical" evidence="12">
    <location>
        <begin position="401"/>
        <end position="422"/>
    </location>
</feature>
<dbReference type="InterPro" id="IPR038377">
    <property type="entry name" value="Na/Glc_symporter_sf"/>
</dbReference>
<feature type="non-terminal residue" evidence="13">
    <location>
        <position position="1"/>
    </location>
</feature>
<dbReference type="NCBIfam" id="TIGR00813">
    <property type="entry name" value="sss"/>
    <property type="match status" value="1"/>
</dbReference>
<dbReference type="InterPro" id="IPR001734">
    <property type="entry name" value="Na/solute_symporter"/>
</dbReference>
<feature type="transmembrane region" description="Helical" evidence="12">
    <location>
        <begin position="232"/>
        <end position="249"/>
    </location>
</feature>
<evidence type="ECO:0000256" key="4">
    <source>
        <dbReference type="ARBA" id="ARBA00022475"/>
    </source>
</evidence>
<reference evidence="13" key="1">
    <citation type="journal article" date="2014" name="PLoS Negl. Trop. Dis.">
        <title>An updated insight into the Sialotranscriptome of Triatoma infestans: developmental stage and geographic variations.</title>
        <authorList>
            <person name="Schwarz A."/>
            <person name="Medrano-Mercado N."/>
            <person name="Schaub G.A."/>
            <person name="Struchiner C.J."/>
            <person name="Bargues M.D."/>
            <person name="Levy M.Z."/>
            <person name="Ribeiro J.M."/>
        </authorList>
    </citation>
    <scope>NUCLEOTIDE SEQUENCE</scope>
    <source>
        <strain evidence="13">Chile</strain>
        <tissue evidence="13">Salivary glands</tissue>
    </source>
</reference>
<keyword evidence="5 12" id="KW-0812">Transmembrane</keyword>
<dbReference type="GO" id="GO:0006814">
    <property type="term" value="P:sodium ion transport"/>
    <property type="evidence" value="ECO:0007669"/>
    <property type="project" value="UniProtKB-KW"/>
</dbReference>
<dbReference type="PROSITE" id="PS50283">
    <property type="entry name" value="NA_SOLUT_SYMP_3"/>
    <property type="match status" value="1"/>
</dbReference>
<dbReference type="Gene3D" id="1.20.1730.10">
    <property type="entry name" value="Sodium/glucose cotransporter"/>
    <property type="match status" value="1"/>
</dbReference>
<proteinExistence type="evidence at transcript level"/>
<dbReference type="Pfam" id="PF00474">
    <property type="entry name" value="SSF"/>
    <property type="match status" value="1"/>
</dbReference>
<feature type="transmembrane region" description="Helical" evidence="12">
    <location>
        <begin position="46"/>
        <end position="65"/>
    </location>
</feature>
<keyword evidence="4" id="KW-1003">Cell membrane</keyword>
<dbReference type="EMBL" id="GBBI01001763">
    <property type="protein sequence ID" value="JAC16949.1"/>
    <property type="molecule type" value="mRNA"/>
</dbReference>
<feature type="transmembrane region" description="Helical" evidence="12">
    <location>
        <begin position="153"/>
        <end position="173"/>
    </location>
</feature>
<dbReference type="GO" id="GO:0015293">
    <property type="term" value="F:symporter activity"/>
    <property type="evidence" value="ECO:0007669"/>
    <property type="project" value="TreeGrafter"/>
</dbReference>
<evidence type="ECO:0000256" key="10">
    <source>
        <dbReference type="ARBA" id="ARBA00023201"/>
    </source>
</evidence>
<keyword evidence="7" id="KW-0915">Sodium</keyword>
<feature type="transmembrane region" description="Helical" evidence="12">
    <location>
        <begin position="331"/>
        <end position="356"/>
    </location>
</feature>
<evidence type="ECO:0000313" key="13">
    <source>
        <dbReference type="EMBL" id="JAC16949.1"/>
    </source>
</evidence>
<dbReference type="CDD" id="cd11492">
    <property type="entry name" value="SLC5sbd_NIS-SMVT"/>
    <property type="match status" value="1"/>
</dbReference>
<comment type="subcellular location">
    <subcellularLocation>
        <location evidence="1">Cell membrane</location>
        <topology evidence="1">Multi-pass membrane protein</topology>
    </subcellularLocation>
</comment>
<dbReference type="PANTHER" id="PTHR42985:SF21">
    <property type="entry name" value="SODIUM-DEPENDENT MULTIVITAMIN TRANSPORTER-LIKE PROTEIN"/>
    <property type="match status" value="1"/>
</dbReference>
<dbReference type="GO" id="GO:0005886">
    <property type="term" value="C:plasma membrane"/>
    <property type="evidence" value="ECO:0007669"/>
    <property type="project" value="UniProtKB-SubCell"/>
</dbReference>
<evidence type="ECO:0000256" key="9">
    <source>
        <dbReference type="ARBA" id="ARBA00023136"/>
    </source>
</evidence>
<evidence type="ECO:0000256" key="1">
    <source>
        <dbReference type="ARBA" id="ARBA00004651"/>
    </source>
</evidence>
<keyword evidence="3" id="KW-0813">Transport</keyword>
<dbReference type="PANTHER" id="PTHR42985">
    <property type="entry name" value="SODIUM-COUPLED MONOCARBOXYLATE TRANSPORTER"/>
    <property type="match status" value="1"/>
</dbReference>
<organism evidence="13">
    <name type="scientific">Triatoma infestans</name>
    <name type="common">Assassin bug</name>
    <dbReference type="NCBI Taxonomy" id="30076"/>
    <lineage>
        <taxon>Eukaryota</taxon>
        <taxon>Metazoa</taxon>
        <taxon>Ecdysozoa</taxon>
        <taxon>Arthropoda</taxon>
        <taxon>Hexapoda</taxon>
        <taxon>Insecta</taxon>
        <taxon>Pterygota</taxon>
        <taxon>Neoptera</taxon>
        <taxon>Paraneoptera</taxon>
        <taxon>Hemiptera</taxon>
        <taxon>Heteroptera</taxon>
        <taxon>Panheteroptera</taxon>
        <taxon>Cimicomorpha</taxon>
        <taxon>Reduviidae</taxon>
        <taxon>Triatominae</taxon>
        <taxon>Triatoma</taxon>
    </lineage>
</organism>
<name>A0A023F6X8_TRIIF</name>
<protein>
    <submittedName>
        <fullName evidence="13">Putative sodium-coupled monocarboxylate transporter 1-like protein</fullName>
    </submittedName>
</protein>
<evidence type="ECO:0000256" key="5">
    <source>
        <dbReference type="ARBA" id="ARBA00022692"/>
    </source>
</evidence>
<dbReference type="InterPro" id="IPR051163">
    <property type="entry name" value="Sodium:Solute_Symporter_SSF"/>
</dbReference>
<feature type="transmembrane region" description="Helical" evidence="12">
    <location>
        <begin position="77"/>
        <end position="100"/>
    </location>
</feature>
<feature type="transmembrane region" description="Helical" evidence="12">
    <location>
        <begin position="6"/>
        <end position="25"/>
    </location>
</feature>
<evidence type="ECO:0000256" key="12">
    <source>
        <dbReference type="SAM" id="Phobius"/>
    </source>
</evidence>
<accession>A0A023F6X8</accession>
<feature type="transmembrane region" description="Helical" evidence="12">
    <location>
        <begin position="434"/>
        <end position="457"/>
    </location>
</feature>
<evidence type="ECO:0000256" key="2">
    <source>
        <dbReference type="ARBA" id="ARBA00006434"/>
    </source>
</evidence>
<sequence>FAWYEYVVFSSMFVATGAIGLYFGCTRKKSDNTVKEYMFGGGKMPVLPIALSLIASFGSGLNLLGLPAEIYVYGTQIGAVMLSILLATIFLNIFFLPIIYNLNTSSMFEYLELRFNKTARNIGAILFILTLLNTPTIIYAPGLAFSQVSGLPLTYIVPVICLFCIFYTTLGGLKAVAWSDALQSGFIAAAMFTVLILGMVRAGGISNVMSIAESGERLEFLNLDMDPTKRNTFWTVVIGMTFTWVKFLALDPVSFQRYASVATYKQAKRVSWIMCIGVILTKIICLLSGLIIYAYYHDCDPVMTKAVSKPGQILPYYALDIAGKYPGFNGIFLAGVIGTALSSLSTSLNTLSGTLLDDFIRPMSPWQIKDSTASMILKITVVIVGIIAGLLVFLVEKMGTIMQGAISLNGIACGGTLFIYIFGMFYPWGNAKGAICGTLAGMAATIWIAIGAQMAIINGEIKYPGKVMSIAGCLSNQSIPDGLNYTTSGFPGYGTKVLVSDDVPYLYRLSYLYYGVIALTVGSLVAITVSMFTGNQDLTKLNPNLIVPQLRNFLPENNFKKNLYIKVSNNGDFDIPLKEIIKDNLSTNQQKLIEN</sequence>
<evidence type="ECO:0000256" key="8">
    <source>
        <dbReference type="ARBA" id="ARBA00023065"/>
    </source>
</evidence>
<keyword evidence="8" id="KW-0406">Ion transport</keyword>
<dbReference type="AlphaFoldDB" id="A0A023F6X8"/>
<feature type="transmembrane region" description="Helical" evidence="12">
    <location>
        <begin position="185"/>
        <end position="212"/>
    </location>
</feature>